<keyword evidence="2" id="KW-1185">Reference proteome</keyword>
<protein>
    <submittedName>
        <fullName evidence="1">Uncharacterized protein</fullName>
    </submittedName>
</protein>
<reference evidence="1" key="1">
    <citation type="submission" date="2022-03" db="EMBL/GenBank/DDBJ databases">
        <authorList>
            <person name="Alioto T."/>
            <person name="Alioto T."/>
            <person name="Gomez Garrido J."/>
        </authorList>
    </citation>
    <scope>NUCLEOTIDE SEQUENCE</scope>
</reference>
<dbReference type="EMBL" id="OW240916">
    <property type="protein sequence ID" value="CAH2297267.1"/>
    <property type="molecule type" value="Genomic_DNA"/>
</dbReference>
<evidence type="ECO:0000313" key="2">
    <source>
        <dbReference type="Proteomes" id="UP001295444"/>
    </source>
</evidence>
<evidence type="ECO:0000313" key="1">
    <source>
        <dbReference type="EMBL" id="CAH2297267.1"/>
    </source>
</evidence>
<accession>A0AAD1WCD6</accession>
<gene>
    <name evidence="1" type="ORF">PECUL_23A014764</name>
</gene>
<dbReference type="AlphaFoldDB" id="A0AAD1WCD6"/>
<dbReference type="Proteomes" id="UP001295444">
    <property type="component" value="Chromosome 05"/>
</dbReference>
<proteinExistence type="predicted"/>
<name>A0AAD1WCD6_PELCU</name>
<sequence>MDRIDGRSTRAKWKASQSTFTDIAINSSLVRRPPMDKMFGITGTMWAGVHRLQEAETGTFIRPYCCTIHHDAQHRITTPIVMARAQQACCPGLQPNLCRKAPSDGNRYLHGDQLSASSTSPIVLGLKG</sequence>
<organism evidence="1 2">
    <name type="scientific">Pelobates cultripes</name>
    <name type="common">Western spadefoot toad</name>
    <dbReference type="NCBI Taxonomy" id="61616"/>
    <lineage>
        <taxon>Eukaryota</taxon>
        <taxon>Metazoa</taxon>
        <taxon>Chordata</taxon>
        <taxon>Craniata</taxon>
        <taxon>Vertebrata</taxon>
        <taxon>Euteleostomi</taxon>
        <taxon>Amphibia</taxon>
        <taxon>Batrachia</taxon>
        <taxon>Anura</taxon>
        <taxon>Pelobatoidea</taxon>
        <taxon>Pelobatidae</taxon>
        <taxon>Pelobates</taxon>
    </lineage>
</organism>